<dbReference type="Proteomes" id="UP000461670">
    <property type="component" value="Unassembled WGS sequence"/>
</dbReference>
<dbReference type="GO" id="GO:0052874">
    <property type="term" value="F:FMN reductase (NADH) activity"/>
    <property type="evidence" value="ECO:0007669"/>
    <property type="project" value="UniProtKB-EC"/>
</dbReference>
<dbReference type="InterPro" id="IPR050268">
    <property type="entry name" value="NADH-dep_flavin_reductase"/>
</dbReference>
<dbReference type="SUPFAM" id="SSF50475">
    <property type="entry name" value="FMN-binding split barrel"/>
    <property type="match status" value="1"/>
</dbReference>
<feature type="domain" description="Flavin reductase like" evidence="6">
    <location>
        <begin position="32"/>
        <end position="177"/>
    </location>
</feature>
<evidence type="ECO:0000313" key="7">
    <source>
        <dbReference type="EMBL" id="KAF1024077.1"/>
    </source>
</evidence>
<evidence type="ECO:0000256" key="4">
    <source>
        <dbReference type="ARBA" id="ARBA00023027"/>
    </source>
</evidence>
<evidence type="ECO:0000256" key="5">
    <source>
        <dbReference type="HAMAP-Rule" id="MF_00833"/>
    </source>
</evidence>
<dbReference type="GO" id="GO:0010181">
    <property type="term" value="F:FMN binding"/>
    <property type="evidence" value="ECO:0007669"/>
    <property type="project" value="InterPro"/>
</dbReference>
<sequence>MGASHPDLQARLHAEAASLGAVPGKADYRSAMARLGAAVHVITTDGPAGRAGFTASAVCSVTDEPPTLLVCLNRAASVYDVFMRNPVLCVNTLAPGQEGLPNLFGGKTPMDQRFAAASWRTLTTGAPVLDAAAVSFDCRVARVTAVGTHDVLFCEVQAIAQGGEAGGLVYFDRRYHALHSLAC</sequence>
<dbReference type="EC" id="1.5.1.42" evidence="5"/>
<dbReference type="SMART" id="SM00903">
    <property type="entry name" value="Flavin_Reduct"/>
    <property type="match status" value="1"/>
</dbReference>
<comment type="catalytic activity">
    <reaction evidence="5">
        <text>FMNH2 + NAD(+) = FMN + NADH + 2 H(+)</text>
        <dbReference type="Rhea" id="RHEA:21620"/>
        <dbReference type="ChEBI" id="CHEBI:15378"/>
        <dbReference type="ChEBI" id="CHEBI:57540"/>
        <dbReference type="ChEBI" id="CHEBI:57618"/>
        <dbReference type="ChEBI" id="CHEBI:57945"/>
        <dbReference type="ChEBI" id="CHEBI:58210"/>
        <dbReference type="EC" id="1.5.1.42"/>
    </reaction>
</comment>
<name>A0A7V8FSH1_9BURK</name>
<dbReference type="PANTHER" id="PTHR30466">
    <property type="entry name" value="FLAVIN REDUCTASE"/>
    <property type="match status" value="1"/>
</dbReference>
<dbReference type="HAMAP" id="MF_00833">
    <property type="entry name" value="RutF"/>
    <property type="match status" value="1"/>
</dbReference>
<keyword evidence="1 5" id="KW-0285">Flavoprotein</keyword>
<evidence type="ECO:0000256" key="1">
    <source>
        <dbReference type="ARBA" id="ARBA00022630"/>
    </source>
</evidence>
<dbReference type="NCBIfam" id="TIGR03615">
    <property type="entry name" value="RutF"/>
    <property type="match status" value="1"/>
</dbReference>
<keyword evidence="3 5" id="KW-0560">Oxidoreductase</keyword>
<comment type="caution">
    <text evidence="7">The sequence shown here is derived from an EMBL/GenBank/DDBJ whole genome shotgun (WGS) entry which is preliminary data.</text>
</comment>
<comment type="function">
    <text evidence="5">Catalyzes the reduction of FMN to FMNH2 which is used to reduce pyrimidine by RutA via the Rut pathway.</text>
</comment>
<dbReference type="InterPro" id="IPR012349">
    <property type="entry name" value="Split_barrel_FMN-bd"/>
</dbReference>
<proteinExistence type="inferred from homology"/>
<dbReference type="InterPro" id="IPR019917">
    <property type="entry name" value="RutF"/>
</dbReference>
<evidence type="ECO:0000313" key="8">
    <source>
        <dbReference type="Proteomes" id="UP000461670"/>
    </source>
</evidence>
<dbReference type="PANTHER" id="PTHR30466:SF1">
    <property type="entry name" value="FMN REDUCTASE (NADH) RUTF"/>
    <property type="match status" value="1"/>
</dbReference>
<dbReference type="GO" id="GO:0042602">
    <property type="term" value="F:riboflavin reductase (NADPH) activity"/>
    <property type="evidence" value="ECO:0007669"/>
    <property type="project" value="UniProtKB-UniRule"/>
</dbReference>
<reference evidence="8" key="1">
    <citation type="journal article" date="2020" name="MBio">
        <title>Horizontal gene transfer to a defensive symbiont with a reduced genome amongst a multipartite beetle microbiome.</title>
        <authorList>
            <person name="Waterworth S.C."/>
            <person name="Florez L.V."/>
            <person name="Rees E.R."/>
            <person name="Hertweck C."/>
            <person name="Kaltenpoth M."/>
            <person name="Kwan J.C."/>
        </authorList>
    </citation>
    <scope>NUCLEOTIDE SEQUENCE [LARGE SCALE GENOMIC DNA]</scope>
</reference>
<dbReference type="GO" id="GO:0006212">
    <property type="term" value="P:uracil catabolic process"/>
    <property type="evidence" value="ECO:0007669"/>
    <property type="project" value="UniProtKB-UniRule"/>
</dbReference>
<comment type="similarity">
    <text evidence="5">Belongs to the non-flavoprotein flavin reductase family. RutF subfamily.</text>
</comment>
<organism evidence="7 8">
    <name type="scientific">Paracidovorax wautersii</name>
    <dbReference type="NCBI Taxonomy" id="1177982"/>
    <lineage>
        <taxon>Bacteria</taxon>
        <taxon>Pseudomonadati</taxon>
        <taxon>Pseudomonadota</taxon>
        <taxon>Betaproteobacteria</taxon>
        <taxon>Burkholderiales</taxon>
        <taxon>Comamonadaceae</taxon>
        <taxon>Paracidovorax</taxon>
    </lineage>
</organism>
<dbReference type="Pfam" id="PF01613">
    <property type="entry name" value="Flavin_Reduct"/>
    <property type="match status" value="1"/>
</dbReference>
<dbReference type="AlphaFoldDB" id="A0A7V8FSH1"/>
<evidence type="ECO:0000259" key="6">
    <source>
        <dbReference type="SMART" id="SM00903"/>
    </source>
</evidence>
<evidence type="ECO:0000256" key="2">
    <source>
        <dbReference type="ARBA" id="ARBA00022643"/>
    </source>
</evidence>
<dbReference type="GO" id="GO:0019740">
    <property type="term" value="P:nitrogen utilization"/>
    <property type="evidence" value="ECO:0007669"/>
    <property type="project" value="UniProtKB-UniRule"/>
</dbReference>
<evidence type="ECO:0000256" key="3">
    <source>
        <dbReference type="ARBA" id="ARBA00023002"/>
    </source>
</evidence>
<dbReference type="InterPro" id="IPR002563">
    <property type="entry name" value="Flavin_Rdtase-like_dom"/>
</dbReference>
<keyword evidence="4 5" id="KW-0520">NAD</keyword>
<dbReference type="EMBL" id="WNDQ01000001">
    <property type="protein sequence ID" value="KAF1024077.1"/>
    <property type="molecule type" value="Genomic_DNA"/>
</dbReference>
<accession>A0A7V8FSH1</accession>
<keyword evidence="2 5" id="KW-0288">FMN</keyword>
<gene>
    <name evidence="5 7" type="primary">rutF</name>
    <name evidence="7" type="ORF">GAK30_00097</name>
</gene>
<protein>
    <recommendedName>
        <fullName evidence="5">FMN reductase (NADH) RutF</fullName>
        <ecNumber evidence="5">1.5.1.42</ecNumber>
    </recommendedName>
    <alternativeName>
        <fullName evidence="5">FMN reductase</fullName>
    </alternativeName>
    <alternativeName>
        <fullName evidence="5">NADH-flavin reductase RutF</fullName>
    </alternativeName>
    <alternativeName>
        <fullName evidence="5">NADH:flavin oxidoreductase</fullName>
    </alternativeName>
</protein>
<dbReference type="Gene3D" id="2.30.110.10">
    <property type="entry name" value="Electron Transport, Fmn-binding Protein, Chain A"/>
    <property type="match status" value="1"/>
</dbReference>